<sequence>MTASKESINFLQACMILLLMNGLTNHVIVNPMLLDASGRDSWIAPLAAGLLFIPWCFMLIFIMRKSGQNKLQPWLSERTNAPISWILVFPLLLQLYMIGGLTVIHTTNWTINNYLPATPKVVLAFSLTVLCTLCASWGIRAIAITSGILLPIVVALGFFAGISNIPEKNFSLIKPFLENGWSPVFAGTVYAGGGFIELIVLLAMQHRLNKPVRRLHLVFFALFSIYIMTGPLIGAITEFGPAEAAKQMVSPYEQWRLVKLGNYFEHIDFFSIYQWLAGASIRIGLSMYLIIEVLPIRTNRTRNLILMAIAFSYVAEAIFPINSYDFYSWMYHFYFPVSLAVAFSASLSWTVVSLFSKSQKRRQKIA</sequence>
<comment type="similarity">
    <text evidence="2">Belongs to the amino acid-polyamine-organocation (APC) superfamily. Spore germination protein (SGP) (TC 2.A.3.9) family.</text>
</comment>
<feature type="transmembrane region" description="Helical" evidence="8">
    <location>
        <begin position="215"/>
        <end position="236"/>
    </location>
</feature>
<dbReference type="PANTHER" id="PTHR34975:SF2">
    <property type="entry name" value="SPORE GERMINATION PROTEIN A2"/>
    <property type="match status" value="1"/>
</dbReference>
<feature type="transmembrane region" description="Helical" evidence="8">
    <location>
        <begin position="333"/>
        <end position="355"/>
    </location>
</feature>
<organism evidence="9 10">
    <name type="scientific">Cohnella endophytica</name>
    <dbReference type="NCBI Taxonomy" id="2419778"/>
    <lineage>
        <taxon>Bacteria</taxon>
        <taxon>Bacillati</taxon>
        <taxon>Bacillota</taxon>
        <taxon>Bacilli</taxon>
        <taxon>Bacillales</taxon>
        <taxon>Paenibacillaceae</taxon>
        <taxon>Cohnella</taxon>
    </lineage>
</organism>
<evidence type="ECO:0000256" key="6">
    <source>
        <dbReference type="ARBA" id="ARBA00022989"/>
    </source>
</evidence>
<feature type="transmembrane region" description="Helical" evidence="8">
    <location>
        <begin position="272"/>
        <end position="291"/>
    </location>
</feature>
<feature type="transmembrane region" description="Helical" evidence="8">
    <location>
        <begin position="117"/>
        <end position="135"/>
    </location>
</feature>
<dbReference type="Pfam" id="PF03845">
    <property type="entry name" value="Spore_permease"/>
    <property type="match status" value="1"/>
</dbReference>
<evidence type="ECO:0000256" key="8">
    <source>
        <dbReference type="SAM" id="Phobius"/>
    </source>
</evidence>
<reference evidence="9 10" key="1">
    <citation type="submission" date="2018-10" db="EMBL/GenBank/DDBJ databases">
        <title>Cohnella sp. M2MS4P-1, whole genome shotgun sequence.</title>
        <authorList>
            <person name="Tuo L."/>
        </authorList>
    </citation>
    <scope>NUCLEOTIDE SEQUENCE [LARGE SCALE GENOMIC DNA]</scope>
    <source>
        <strain evidence="9 10">M2MS4P-1</strain>
    </source>
</reference>
<keyword evidence="6 8" id="KW-1133">Transmembrane helix</keyword>
<dbReference type="OrthoDB" id="2381188at2"/>
<dbReference type="InterPro" id="IPR004761">
    <property type="entry name" value="Spore_GerAB"/>
</dbReference>
<protein>
    <submittedName>
        <fullName evidence="9">Spore gernimation protein</fullName>
    </submittedName>
</protein>
<feature type="transmembrane region" description="Helical" evidence="8">
    <location>
        <begin position="83"/>
        <end position="105"/>
    </location>
</feature>
<dbReference type="PANTHER" id="PTHR34975">
    <property type="entry name" value="SPORE GERMINATION PROTEIN A2"/>
    <property type="match status" value="1"/>
</dbReference>
<evidence type="ECO:0000256" key="2">
    <source>
        <dbReference type="ARBA" id="ARBA00007998"/>
    </source>
</evidence>
<dbReference type="Proteomes" id="UP000282076">
    <property type="component" value="Unassembled WGS sequence"/>
</dbReference>
<feature type="transmembrane region" description="Helical" evidence="8">
    <location>
        <begin position="7"/>
        <end position="29"/>
    </location>
</feature>
<keyword evidence="7 8" id="KW-0472">Membrane</keyword>
<comment type="subcellular location">
    <subcellularLocation>
        <location evidence="1">Membrane</location>
        <topology evidence="1">Multi-pass membrane protein</topology>
    </subcellularLocation>
</comment>
<keyword evidence="3" id="KW-0813">Transport</keyword>
<evidence type="ECO:0000256" key="1">
    <source>
        <dbReference type="ARBA" id="ARBA00004141"/>
    </source>
</evidence>
<dbReference type="EMBL" id="RBZM01000001">
    <property type="protein sequence ID" value="RKP58047.1"/>
    <property type="molecule type" value="Genomic_DNA"/>
</dbReference>
<keyword evidence="10" id="KW-1185">Reference proteome</keyword>
<proteinExistence type="inferred from homology"/>
<dbReference type="GO" id="GO:0009847">
    <property type="term" value="P:spore germination"/>
    <property type="evidence" value="ECO:0007669"/>
    <property type="project" value="InterPro"/>
</dbReference>
<dbReference type="NCBIfam" id="TIGR00912">
    <property type="entry name" value="2A0309"/>
    <property type="match status" value="1"/>
</dbReference>
<evidence type="ECO:0000313" key="10">
    <source>
        <dbReference type="Proteomes" id="UP000282076"/>
    </source>
</evidence>
<dbReference type="GO" id="GO:0016020">
    <property type="term" value="C:membrane"/>
    <property type="evidence" value="ECO:0007669"/>
    <property type="project" value="UniProtKB-SubCell"/>
</dbReference>
<evidence type="ECO:0000313" key="9">
    <source>
        <dbReference type="EMBL" id="RKP58047.1"/>
    </source>
</evidence>
<evidence type="ECO:0000256" key="5">
    <source>
        <dbReference type="ARBA" id="ARBA00022692"/>
    </source>
</evidence>
<feature type="transmembrane region" description="Helical" evidence="8">
    <location>
        <begin position="303"/>
        <end position="321"/>
    </location>
</feature>
<dbReference type="AlphaFoldDB" id="A0A494Y5T8"/>
<accession>A0A494Y5T8</accession>
<feature type="transmembrane region" description="Helical" evidence="8">
    <location>
        <begin position="182"/>
        <end position="203"/>
    </location>
</feature>
<gene>
    <name evidence="9" type="ORF">D7Z26_00625</name>
</gene>
<keyword evidence="4" id="KW-0309">Germination</keyword>
<comment type="caution">
    <text evidence="9">The sequence shown here is derived from an EMBL/GenBank/DDBJ whole genome shotgun (WGS) entry which is preliminary data.</text>
</comment>
<feature type="transmembrane region" description="Helical" evidence="8">
    <location>
        <begin position="41"/>
        <end position="62"/>
    </location>
</feature>
<evidence type="ECO:0000256" key="4">
    <source>
        <dbReference type="ARBA" id="ARBA00022544"/>
    </source>
</evidence>
<feature type="transmembrane region" description="Helical" evidence="8">
    <location>
        <begin position="142"/>
        <end position="162"/>
    </location>
</feature>
<dbReference type="RefSeq" id="WP_120973783.1">
    <property type="nucleotide sequence ID" value="NZ_RBZM01000001.1"/>
</dbReference>
<evidence type="ECO:0000256" key="7">
    <source>
        <dbReference type="ARBA" id="ARBA00023136"/>
    </source>
</evidence>
<evidence type="ECO:0000256" key="3">
    <source>
        <dbReference type="ARBA" id="ARBA00022448"/>
    </source>
</evidence>
<keyword evidence="5 8" id="KW-0812">Transmembrane</keyword>
<name>A0A494Y5T8_9BACL</name>